<organism evidence="1 2">
    <name type="scientific">Hymenobacter citatus</name>
    <dbReference type="NCBI Taxonomy" id="2763506"/>
    <lineage>
        <taxon>Bacteria</taxon>
        <taxon>Pseudomonadati</taxon>
        <taxon>Bacteroidota</taxon>
        <taxon>Cytophagia</taxon>
        <taxon>Cytophagales</taxon>
        <taxon>Hymenobacteraceae</taxon>
        <taxon>Hymenobacter</taxon>
    </lineage>
</organism>
<protein>
    <submittedName>
        <fullName evidence="1">Uncharacterized protein</fullName>
    </submittedName>
</protein>
<reference evidence="1 2" key="1">
    <citation type="submission" date="2020-08" db="EMBL/GenBank/DDBJ databases">
        <title>Hymenobacter sp.</title>
        <authorList>
            <person name="Kim M.K."/>
        </authorList>
    </citation>
    <scope>NUCLEOTIDE SEQUENCE [LARGE SCALE GENOMIC DNA]</scope>
    <source>
        <strain evidence="1 2">BT507</strain>
    </source>
</reference>
<evidence type="ECO:0000313" key="2">
    <source>
        <dbReference type="Proteomes" id="UP000622017"/>
    </source>
</evidence>
<accession>A0ABR7MPZ4</accession>
<evidence type="ECO:0000313" key="1">
    <source>
        <dbReference type="EMBL" id="MBC6613038.1"/>
    </source>
</evidence>
<keyword evidence="2" id="KW-1185">Reference proteome</keyword>
<dbReference type="Proteomes" id="UP000622017">
    <property type="component" value="Unassembled WGS sequence"/>
</dbReference>
<name>A0ABR7MPZ4_9BACT</name>
<gene>
    <name evidence="1" type="ORF">H8B15_19100</name>
</gene>
<dbReference type="RefSeq" id="WP_187321255.1">
    <property type="nucleotide sequence ID" value="NZ_JACSCY010000021.1"/>
</dbReference>
<sequence>MQKPISRRQHGFTDYSYIPLALALPKLAGFEEEETAVTLTRVLAGNILTSSLFTRAEWGLFKKIPFKTHLVLDVAVAVVAASSPWLFGFSKNKAARNSFLALGAFGLMAGTLSKPEEMPDNGEE</sequence>
<dbReference type="EMBL" id="JACSCY010000021">
    <property type="protein sequence ID" value="MBC6613038.1"/>
    <property type="molecule type" value="Genomic_DNA"/>
</dbReference>
<proteinExistence type="predicted"/>
<comment type="caution">
    <text evidence="1">The sequence shown here is derived from an EMBL/GenBank/DDBJ whole genome shotgun (WGS) entry which is preliminary data.</text>
</comment>